<comment type="caution">
    <text evidence="1">The sequence shown here is derived from an EMBL/GenBank/DDBJ whole genome shotgun (WGS) entry which is preliminary data.</text>
</comment>
<evidence type="ECO:0000313" key="2">
    <source>
        <dbReference type="Proteomes" id="UP000004080"/>
    </source>
</evidence>
<accession>I8IWD1</accession>
<organism evidence="1 2">
    <name type="scientific">Fictibacillus macauensis ZFHKF-1</name>
    <dbReference type="NCBI Taxonomy" id="1196324"/>
    <lineage>
        <taxon>Bacteria</taxon>
        <taxon>Bacillati</taxon>
        <taxon>Bacillota</taxon>
        <taxon>Bacilli</taxon>
        <taxon>Bacillales</taxon>
        <taxon>Fictibacillaceae</taxon>
        <taxon>Fictibacillus</taxon>
    </lineage>
</organism>
<dbReference type="RefSeq" id="WP_007203790.1">
    <property type="nucleotide sequence ID" value="NZ_AKKV01000044.1"/>
</dbReference>
<dbReference type="PATRIC" id="fig|1196324.3.peg.3791"/>
<dbReference type="EMBL" id="AKKV01000044">
    <property type="protein sequence ID" value="EIT83791.1"/>
    <property type="molecule type" value="Genomic_DNA"/>
</dbReference>
<evidence type="ECO:0000313" key="1">
    <source>
        <dbReference type="EMBL" id="EIT83791.1"/>
    </source>
</evidence>
<proteinExistence type="predicted"/>
<gene>
    <name evidence="1" type="ORF">A374_18614</name>
</gene>
<dbReference type="eggNOG" id="ENOG5033B6J">
    <property type="taxonomic scope" value="Bacteria"/>
</dbReference>
<dbReference type="AlphaFoldDB" id="I8IWD1"/>
<dbReference type="Pfam" id="PF10704">
    <property type="entry name" value="DUF2508"/>
    <property type="match status" value="1"/>
</dbReference>
<reference evidence="1 2" key="1">
    <citation type="journal article" date="2012" name="J. Bacteriol.">
        <title>Genome of Bacillus macauensis ZFHKF-1, a Long-Chain-Forming Bacterium.</title>
        <authorList>
            <person name="Cai L."/>
            <person name="Zhang T."/>
        </authorList>
    </citation>
    <scope>NUCLEOTIDE SEQUENCE [LARGE SCALE GENOMIC DNA]</scope>
    <source>
        <strain evidence="1 2">ZFHKF-1</strain>
    </source>
</reference>
<name>I8IWD1_9BACL</name>
<keyword evidence="2" id="KW-1185">Reference proteome</keyword>
<dbReference type="STRING" id="1196324.A374_18614"/>
<dbReference type="InterPro" id="IPR019644">
    <property type="entry name" value="DUF2508"/>
</dbReference>
<dbReference type="OrthoDB" id="2166610at2"/>
<sequence>MFNSRKKRLRKAGDQELIETLQRVKDVWIYQKNLVERSMEPSEQVMFELNLAQAKYLFLLKEAKKRKVTTGRLL</sequence>
<dbReference type="Proteomes" id="UP000004080">
    <property type="component" value="Unassembled WGS sequence"/>
</dbReference>
<protein>
    <submittedName>
        <fullName evidence="1">Uncharacterized protein</fullName>
    </submittedName>
</protein>